<reference evidence="1" key="1">
    <citation type="submission" date="2000-09" db="EMBL/GenBank/DDBJ databases">
        <authorList>
            <person name="Ievolella C."/>
        </authorList>
    </citation>
    <scope>NUCLEOTIDE SEQUENCE</scope>
</reference>
<reference evidence="1" key="2">
    <citation type="submission" date="2003-01" db="EMBL/GenBank/DDBJ databases">
        <title>Full length sequencing of some human and murine muscular transcripts (Telethon Italy project B41).</title>
        <authorList>
            <person name="Frigimelica E."/>
            <person name="Lanfranchi G."/>
        </authorList>
    </citation>
    <scope>NUCLEOTIDE SEQUENCE</scope>
</reference>
<accession>Q8IVM6</accession>
<dbReference type="EMBL" id="AJ295982">
    <property type="protein sequence ID" value="CAC82495.1"/>
    <property type="molecule type" value="mRNA"/>
</dbReference>
<organism evidence="1">
    <name type="scientific">Homo sapiens</name>
    <name type="common">Human</name>
    <dbReference type="NCBI Taxonomy" id="9606"/>
    <lineage>
        <taxon>Eukaryota</taxon>
        <taxon>Metazoa</taxon>
        <taxon>Chordata</taxon>
        <taxon>Craniata</taxon>
        <taxon>Vertebrata</taxon>
        <taxon>Euteleostomi</taxon>
        <taxon>Mammalia</taxon>
        <taxon>Eutheria</taxon>
        <taxon>Euarchontoglires</taxon>
        <taxon>Primates</taxon>
        <taxon>Haplorrhini</taxon>
        <taxon>Catarrhini</taxon>
        <taxon>Hominidae</taxon>
        <taxon>Homo</taxon>
    </lineage>
</organism>
<protein>
    <submittedName>
        <fullName evidence="1">Uncharacterized protein</fullName>
    </submittedName>
</protein>
<proteinExistence type="evidence at transcript level"/>
<evidence type="ECO:0000313" key="1">
    <source>
        <dbReference type="EMBL" id="CAC82495.1"/>
    </source>
</evidence>
<dbReference type="AlphaFoldDB" id="Q8IVM6"/>
<name>Q8IVM6_HUMAN</name>
<sequence>MSTKCQALSQALGRQRGRESFFVPTPCCLADERSYQGLGLSAGVKVRVPRSASTHLAFLFLAPSWPKYFSIVALITLTEVSFPRPFEEQNSHTLLSLNPLSPASSGLPLSMGHLELVSTAEQTRNKHLPC</sequence>